<dbReference type="Gene3D" id="3.50.50.60">
    <property type="entry name" value="FAD/NAD(P)-binding domain"/>
    <property type="match status" value="2"/>
</dbReference>
<comment type="caution">
    <text evidence="7">The sequence shown here is derived from an EMBL/GenBank/DDBJ whole genome shotgun (WGS) entry which is preliminary data.</text>
</comment>
<keyword evidence="4" id="KW-0274">FAD</keyword>
<dbReference type="InterPro" id="IPR051473">
    <property type="entry name" value="P2Ox-like"/>
</dbReference>
<dbReference type="PRINTS" id="PR00420">
    <property type="entry name" value="RNGMNOXGNASE"/>
</dbReference>
<dbReference type="SUPFAM" id="SSF51905">
    <property type="entry name" value="FAD/NAD(P)-binding domain"/>
    <property type="match status" value="1"/>
</dbReference>
<organism evidence="7 8">
    <name type="scientific">Pseudomonas frederiksbergensis</name>
    <dbReference type="NCBI Taxonomy" id="104087"/>
    <lineage>
        <taxon>Bacteria</taxon>
        <taxon>Pseudomonadati</taxon>
        <taxon>Pseudomonadota</taxon>
        <taxon>Gammaproteobacteria</taxon>
        <taxon>Pseudomonadales</taxon>
        <taxon>Pseudomonadaceae</taxon>
        <taxon>Pseudomonas</taxon>
    </lineage>
</organism>
<name>A0A0B1Z8P8_9PSED</name>
<dbReference type="AlphaFoldDB" id="A0A0B1Z8P8"/>
<dbReference type="Proteomes" id="UP000030949">
    <property type="component" value="Unassembled WGS sequence"/>
</dbReference>
<proteinExistence type="inferred from homology"/>
<sequence length="528" mass="57448">MAPEFDVIIVGSGPAGTSAAYPLVKAGLKVLMVDAQADTRPSKPPSRPFLDARANDEHQWKWMIGDNFHALNQLDAVSPKLKTPTHAHVFERFNADNRIETDNFIGIGSLATGGLSNAWGCGVATLSAGDFAGLPIDYSEMQASYETVARRIGISGRVDDDLSSYFGLDEWSQPPLPLDALHRRLLDQYARRWPGFTDPGFRLGRSRVAVLSQPLEERKACDLSGNCLWGCHNQALYSASQELKKLKQYPGFQHVQDFLVDDLLKQDGSWMINDRRSARRFCATRLLLAAGTLASTRLALKRLNHYAPIPLLSSPTAAFLLWLPKMLGAPRGPTFGLGQLSFALELSSTATAFGSTFSTTGLPMGEFVNRIPMSKRHSIELLKNLLSACLVGNIFLPGHLSHNTARLSPDGSLSITGQVHPDLPTLMKTAEARLRRIYWRMGALLIPMSFTLGRPGADIHYAGTLPMHSMPKLGQTDSLGEVAGLGGVHIVDGACLPSLTEKSHTLTLMANADRIARSLATTMGNQKA</sequence>
<keyword evidence="5" id="KW-0560">Oxidoreductase</keyword>
<evidence type="ECO:0000313" key="7">
    <source>
        <dbReference type="EMBL" id="KHK65556.1"/>
    </source>
</evidence>
<dbReference type="InterPro" id="IPR023753">
    <property type="entry name" value="FAD/NAD-binding_dom"/>
</dbReference>
<evidence type="ECO:0000313" key="8">
    <source>
        <dbReference type="Proteomes" id="UP000030949"/>
    </source>
</evidence>
<dbReference type="PANTHER" id="PTHR42784">
    <property type="entry name" value="PYRANOSE 2-OXIDASE"/>
    <property type="match status" value="1"/>
</dbReference>
<comment type="cofactor">
    <cofactor evidence="1">
        <name>FAD</name>
        <dbReference type="ChEBI" id="CHEBI:57692"/>
    </cofactor>
</comment>
<keyword evidence="3" id="KW-0285">Flavoprotein</keyword>
<dbReference type="OrthoDB" id="9769565at2"/>
<protein>
    <submittedName>
        <fullName evidence="7">4Fe-4S ferredoxin</fullName>
    </submittedName>
</protein>
<reference evidence="8" key="1">
    <citation type="submission" date="2015-03" db="EMBL/GenBank/DDBJ databases">
        <title>Pseudomonas frederiksbergensis hydrocarbon degrader.</title>
        <authorList>
            <person name="Brown L.M."/>
            <person name="Ruiz O.N."/>
            <person name="Mueller S."/>
            <person name="Gunasekera T.S."/>
        </authorList>
    </citation>
    <scope>NUCLEOTIDE SEQUENCE [LARGE SCALE GENOMIC DNA]</scope>
    <source>
        <strain evidence="8">SI8</strain>
    </source>
</reference>
<evidence type="ECO:0000256" key="3">
    <source>
        <dbReference type="ARBA" id="ARBA00022630"/>
    </source>
</evidence>
<evidence type="ECO:0000256" key="4">
    <source>
        <dbReference type="ARBA" id="ARBA00022827"/>
    </source>
</evidence>
<accession>A0A0B1Z8P8</accession>
<comment type="similarity">
    <text evidence="2">Belongs to the GMC oxidoreductase family.</text>
</comment>
<dbReference type="PANTHER" id="PTHR42784:SF1">
    <property type="entry name" value="PYRANOSE 2-OXIDASE"/>
    <property type="match status" value="1"/>
</dbReference>
<dbReference type="InterPro" id="IPR036188">
    <property type="entry name" value="FAD/NAD-bd_sf"/>
</dbReference>
<evidence type="ECO:0000256" key="1">
    <source>
        <dbReference type="ARBA" id="ARBA00001974"/>
    </source>
</evidence>
<evidence type="ECO:0000256" key="5">
    <source>
        <dbReference type="ARBA" id="ARBA00023002"/>
    </source>
</evidence>
<feature type="domain" description="FAD/NAD(P)-binding" evidence="6">
    <location>
        <begin position="5"/>
        <end position="72"/>
    </location>
</feature>
<evidence type="ECO:0000256" key="2">
    <source>
        <dbReference type="ARBA" id="ARBA00010790"/>
    </source>
</evidence>
<dbReference type="GO" id="GO:0016491">
    <property type="term" value="F:oxidoreductase activity"/>
    <property type="evidence" value="ECO:0007669"/>
    <property type="project" value="UniProtKB-KW"/>
</dbReference>
<dbReference type="EMBL" id="JQGJ01000003">
    <property type="protein sequence ID" value="KHK65556.1"/>
    <property type="molecule type" value="Genomic_DNA"/>
</dbReference>
<dbReference type="Pfam" id="PF07992">
    <property type="entry name" value="Pyr_redox_2"/>
    <property type="match status" value="1"/>
</dbReference>
<dbReference type="RefSeq" id="WP_039589778.1">
    <property type="nucleotide sequence ID" value="NZ_JQGJ02000005.1"/>
</dbReference>
<gene>
    <name evidence="7" type="ORF">JZ00_06665</name>
</gene>
<evidence type="ECO:0000259" key="6">
    <source>
        <dbReference type="Pfam" id="PF07992"/>
    </source>
</evidence>